<evidence type="ECO:0000259" key="9">
    <source>
        <dbReference type="SMART" id="SM01071"/>
    </source>
</evidence>
<keyword evidence="4" id="KW-0143">Chaperone</keyword>
<name>A0A0M8MQE5_ESCWE</name>
<dbReference type="PANTHER" id="PTHR12800">
    <property type="entry name" value="CDC37-RELATED"/>
    <property type="match status" value="1"/>
</dbReference>
<dbReference type="GO" id="GO:0006457">
    <property type="term" value="P:protein folding"/>
    <property type="evidence" value="ECO:0007669"/>
    <property type="project" value="EnsemblFungi"/>
</dbReference>
<dbReference type="Pfam" id="PF03234">
    <property type="entry name" value="CDC37_N"/>
    <property type="match status" value="1"/>
</dbReference>
<evidence type="ECO:0000259" key="8">
    <source>
        <dbReference type="SMART" id="SM01070"/>
    </source>
</evidence>
<dbReference type="InterPro" id="IPR013873">
    <property type="entry name" value="Cdc37_C"/>
</dbReference>
<evidence type="ECO:0000256" key="2">
    <source>
        <dbReference type="ARBA" id="ARBA00006222"/>
    </source>
</evidence>
<evidence type="ECO:0000259" key="7">
    <source>
        <dbReference type="SMART" id="SM01069"/>
    </source>
</evidence>
<proteinExistence type="inferred from homology"/>
<dbReference type="STRING" id="150374.A0A0M8MQE5"/>
<feature type="domain" description="Cdc37 C-terminal" evidence="7">
    <location>
        <begin position="390"/>
        <end position="492"/>
    </location>
</feature>
<feature type="compositionally biased region" description="Polar residues" evidence="6">
    <location>
        <begin position="187"/>
        <end position="205"/>
    </location>
</feature>
<keyword evidence="3" id="KW-0963">Cytoplasm</keyword>
<dbReference type="FunFam" id="1.20.58.610:FF:000002">
    <property type="entry name" value="Hsp90 co-chaperone Cdc37, putative"/>
    <property type="match status" value="1"/>
</dbReference>
<dbReference type="GO" id="GO:0019901">
    <property type="term" value="F:protein kinase binding"/>
    <property type="evidence" value="ECO:0007669"/>
    <property type="project" value="InterPro"/>
</dbReference>
<dbReference type="Pfam" id="PF08564">
    <property type="entry name" value="CDC37_C"/>
    <property type="match status" value="1"/>
</dbReference>
<dbReference type="GO" id="GO:0051087">
    <property type="term" value="F:protein-folding chaperone binding"/>
    <property type="evidence" value="ECO:0007669"/>
    <property type="project" value="TreeGrafter"/>
</dbReference>
<accession>A0A0M8MQE5</accession>
<gene>
    <name evidence="10" type="ORF">ESCO_006012</name>
</gene>
<dbReference type="SMART" id="SM01070">
    <property type="entry name" value="CDC37_M"/>
    <property type="match status" value="1"/>
</dbReference>
<comment type="caution">
    <text evidence="10">The sequence shown here is derived from an EMBL/GenBank/DDBJ whole genome shotgun (WGS) entry which is preliminary data.</text>
</comment>
<dbReference type="AlphaFoldDB" id="A0A0M8MQE5"/>
<reference evidence="10 11" key="1">
    <citation type="submission" date="2015-07" db="EMBL/GenBank/DDBJ databases">
        <title>The genome of the fungus Escovopsis weberi, a specialized disease agent of ant agriculture.</title>
        <authorList>
            <person name="de Man T.J."/>
            <person name="Stajich J.E."/>
            <person name="Kubicek C.P."/>
            <person name="Chenthamara K."/>
            <person name="Atanasova L."/>
            <person name="Druzhinina I.S."/>
            <person name="Birnbaum S."/>
            <person name="Barribeau S.M."/>
            <person name="Teiling C."/>
            <person name="Suen G."/>
            <person name="Currie C."/>
            <person name="Gerardo N.M."/>
        </authorList>
    </citation>
    <scope>NUCLEOTIDE SEQUENCE [LARGE SCALE GENOMIC DNA]</scope>
</reference>
<evidence type="ECO:0000256" key="4">
    <source>
        <dbReference type="ARBA" id="ARBA00023186"/>
    </source>
</evidence>
<dbReference type="GO" id="GO:0050821">
    <property type="term" value="P:protein stabilization"/>
    <property type="evidence" value="ECO:0007669"/>
    <property type="project" value="TreeGrafter"/>
</dbReference>
<dbReference type="InterPro" id="IPR038189">
    <property type="entry name" value="Cdc37_Hsp90-bd_sf"/>
</dbReference>
<feature type="compositionally biased region" description="Low complexity" evidence="6">
    <location>
        <begin position="480"/>
        <end position="489"/>
    </location>
</feature>
<dbReference type="EMBL" id="LGSR01000028">
    <property type="protein sequence ID" value="KOS17176.1"/>
    <property type="molecule type" value="Genomic_DNA"/>
</dbReference>
<dbReference type="InterPro" id="IPR004918">
    <property type="entry name" value="Cdc37"/>
</dbReference>
<protein>
    <recommendedName>
        <fullName evidence="5">Hsp90 chaperone protein kinase-targeting subunit</fullName>
    </recommendedName>
</protein>
<dbReference type="Proteomes" id="UP000053831">
    <property type="component" value="Unassembled WGS sequence"/>
</dbReference>
<feature type="region of interest" description="Disordered" evidence="6">
    <location>
        <begin position="177"/>
        <end position="247"/>
    </location>
</feature>
<evidence type="ECO:0000256" key="5">
    <source>
        <dbReference type="ARBA" id="ARBA00031396"/>
    </source>
</evidence>
<dbReference type="OrthoDB" id="440202at2759"/>
<comment type="subcellular location">
    <subcellularLocation>
        <location evidence="1">Cytoplasm</location>
    </subcellularLocation>
</comment>
<feature type="domain" description="Cdc37 Hsp90 binding" evidence="8">
    <location>
        <begin position="202"/>
        <end position="368"/>
    </location>
</feature>
<evidence type="ECO:0000256" key="3">
    <source>
        <dbReference type="ARBA" id="ARBA00022490"/>
    </source>
</evidence>
<organism evidence="10 11">
    <name type="scientific">Escovopsis weberi</name>
    <dbReference type="NCBI Taxonomy" id="150374"/>
    <lineage>
        <taxon>Eukaryota</taxon>
        <taxon>Fungi</taxon>
        <taxon>Dikarya</taxon>
        <taxon>Ascomycota</taxon>
        <taxon>Pezizomycotina</taxon>
        <taxon>Sordariomycetes</taxon>
        <taxon>Hypocreomycetidae</taxon>
        <taxon>Hypocreales</taxon>
        <taxon>Hypocreaceae</taxon>
        <taxon>Escovopsis</taxon>
    </lineage>
</organism>
<feature type="region of interest" description="Disordered" evidence="6">
    <location>
        <begin position="480"/>
        <end position="504"/>
    </location>
</feature>
<evidence type="ECO:0000313" key="10">
    <source>
        <dbReference type="EMBL" id="KOS17176.1"/>
    </source>
</evidence>
<dbReference type="GO" id="GO:0005634">
    <property type="term" value="C:nucleus"/>
    <property type="evidence" value="ECO:0007669"/>
    <property type="project" value="EnsemblFungi"/>
</dbReference>
<dbReference type="InterPro" id="IPR013874">
    <property type="entry name" value="Cdc37_Hsp90-bd"/>
</dbReference>
<comment type="similarity">
    <text evidence="2">Belongs to the CDC37 family.</text>
</comment>
<feature type="compositionally biased region" description="Low complexity" evidence="6">
    <location>
        <begin position="227"/>
        <end position="238"/>
    </location>
</feature>
<dbReference type="PANTHER" id="PTHR12800:SF4">
    <property type="entry name" value="HSP90 CO-CHAPERONE CDC37"/>
    <property type="match status" value="1"/>
</dbReference>
<dbReference type="SMART" id="SM01069">
    <property type="entry name" value="CDC37_C"/>
    <property type="match status" value="1"/>
</dbReference>
<feature type="compositionally biased region" description="Basic and acidic residues" evidence="6">
    <location>
        <begin position="177"/>
        <end position="186"/>
    </location>
</feature>
<evidence type="ECO:0000256" key="1">
    <source>
        <dbReference type="ARBA" id="ARBA00004496"/>
    </source>
</evidence>
<dbReference type="GO" id="GO:0051082">
    <property type="term" value="F:unfolded protein binding"/>
    <property type="evidence" value="ECO:0007669"/>
    <property type="project" value="TreeGrafter"/>
</dbReference>
<dbReference type="Gene3D" id="1.20.58.610">
    <property type="entry name" value="Cdc37, Hsp90 binding domain"/>
    <property type="match status" value="1"/>
</dbReference>
<dbReference type="SUPFAM" id="SSF101391">
    <property type="entry name" value="Hsp90 co-chaperone CDC37"/>
    <property type="match status" value="1"/>
</dbReference>
<dbReference type="SMART" id="SM01071">
    <property type="entry name" value="CDC37_N"/>
    <property type="match status" value="1"/>
</dbReference>
<dbReference type="Pfam" id="PF08565">
    <property type="entry name" value="CDC37_M"/>
    <property type="match status" value="1"/>
</dbReference>
<dbReference type="GO" id="GO:0005737">
    <property type="term" value="C:cytoplasm"/>
    <property type="evidence" value="ECO:0007669"/>
    <property type="project" value="UniProtKB-SubCell"/>
</dbReference>
<dbReference type="GO" id="GO:0031072">
    <property type="term" value="F:heat shock protein binding"/>
    <property type="evidence" value="ECO:0007669"/>
    <property type="project" value="EnsemblFungi"/>
</dbReference>
<keyword evidence="11" id="KW-1185">Reference proteome</keyword>
<dbReference type="InterPro" id="IPR013855">
    <property type="entry name" value="Cdc37_N_dom"/>
</dbReference>
<evidence type="ECO:0000256" key="6">
    <source>
        <dbReference type="SAM" id="MobiDB-lite"/>
    </source>
</evidence>
<evidence type="ECO:0000313" key="11">
    <source>
        <dbReference type="Proteomes" id="UP000053831"/>
    </source>
</evidence>
<sequence length="504" mass="55039">MPVDYSKWDALELSDDSDIEVHPNVDKRSFIRAKQNQIHIERQQRKNRIAALRYERIVNDGLLSRVSALVAALEARSAEAAARNPAEIAFQAVMESAGNPRDDQPPPRPEGVFSDASQPMPSYSKMLASLLDDVNKKLDERGLKPDERYGGMLEGIREHEAKIKNLKQEEEAELAKLEKEEGKKITSESIHTGFDSSHVNTSKDTSGSGGGGKVELLNPNFNANDPGSSSSSAAAAAGGDDDEVEASPAGKKFAEIKANSYEASLQFLAHNPQILTERETDGILILAFDAALESKDELSRQYVHQALLLQYCRALGKDGVALFFKRITTKGHQAQDVFYKDVQDTYLRIRNRSSEIIAERAKEQAEGGAGGEGVEQIQLHAVEPGTVIQITVPPEGSDDEELQAARRIFEGFAPEMKKALESGSLDEVNKVLGEMKVDEAEELINLFGEANILSLEEQMIDATTEEGQKQWKEMEEAAKAAAAAAAAAGEAEEEQDVGFTSDPE</sequence>
<feature type="domain" description="Cdc37 N-terminal" evidence="9">
    <location>
        <begin position="2"/>
        <end position="197"/>
    </location>
</feature>
<feature type="region of interest" description="Disordered" evidence="6">
    <location>
        <begin position="97"/>
        <end position="119"/>
    </location>
</feature>